<dbReference type="InterPro" id="IPR036910">
    <property type="entry name" value="HMG_box_dom_sf"/>
</dbReference>
<feature type="DNA-binding region" description="HMG box" evidence="3">
    <location>
        <begin position="38"/>
        <end position="106"/>
    </location>
</feature>
<keyword evidence="4" id="KW-0175">Coiled coil</keyword>
<feature type="domain" description="HMG box" evidence="6">
    <location>
        <begin position="38"/>
        <end position="106"/>
    </location>
</feature>
<evidence type="ECO:0000256" key="5">
    <source>
        <dbReference type="SAM" id="MobiDB-lite"/>
    </source>
</evidence>
<dbReference type="AlphaFoldDB" id="A0AA39M8Y7"/>
<dbReference type="GO" id="GO:0003677">
    <property type="term" value="F:DNA binding"/>
    <property type="evidence" value="ECO:0007669"/>
    <property type="project" value="UniProtKB-UniRule"/>
</dbReference>
<feature type="coiled-coil region" evidence="4">
    <location>
        <begin position="177"/>
        <end position="246"/>
    </location>
</feature>
<keyword evidence="1 3" id="KW-0238">DNA-binding</keyword>
<reference evidence="7" key="1">
    <citation type="submission" date="2023-06" db="EMBL/GenBank/DDBJ databases">
        <title>Genomic analysis of the entomopathogenic nematode Steinernema hermaphroditum.</title>
        <authorList>
            <person name="Schwarz E.M."/>
            <person name="Heppert J.K."/>
            <person name="Baniya A."/>
            <person name="Schwartz H.T."/>
            <person name="Tan C.-H."/>
            <person name="Antoshechkin I."/>
            <person name="Sternberg P.W."/>
            <person name="Goodrich-Blair H."/>
            <person name="Dillman A.R."/>
        </authorList>
    </citation>
    <scope>NUCLEOTIDE SEQUENCE</scope>
    <source>
        <strain evidence="7">PS9179</strain>
        <tissue evidence="7">Whole animal</tissue>
    </source>
</reference>
<dbReference type="Proteomes" id="UP001175271">
    <property type="component" value="Unassembled WGS sequence"/>
</dbReference>
<dbReference type="InterPro" id="IPR051965">
    <property type="entry name" value="ChromReg_NeuronalGeneExpr"/>
</dbReference>
<comment type="caution">
    <text evidence="7">The sequence shown here is derived from an EMBL/GenBank/DDBJ whole genome shotgun (WGS) entry which is preliminary data.</text>
</comment>
<evidence type="ECO:0000259" key="6">
    <source>
        <dbReference type="PROSITE" id="PS50118"/>
    </source>
</evidence>
<organism evidence="7 8">
    <name type="scientific">Steinernema hermaphroditum</name>
    <dbReference type="NCBI Taxonomy" id="289476"/>
    <lineage>
        <taxon>Eukaryota</taxon>
        <taxon>Metazoa</taxon>
        <taxon>Ecdysozoa</taxon>
        <taxon>Nematoda</taxon>
        <taxon>Chromadorea</taxon>
        <taxon>Rhabditida</taxon>
        <taxon>Tylenchina</taxon>
        <taxon>Panagrolaimomorpha</taxon>
        <taxon>Strongyloidoidea</taxon>
        <taxon>Steinernematidae</taxon>
        <taxon>Steinernema</taxon>
    </lineage>
</organism>
<evidence type="ECO:0000256" key="4">
    <source>
        <dbReference type="SAM" id="Coils"/>
    </source>
</evidence>
<dbReference type="PANTHER" id="PTHR46040:SF3">
    <property type="entry name" value="HIGH MOBILITY GROUP PROTEIN 2"/>
    <property type="match status" value="1"/>
</dbReference>
<dbReference type="SMART" id="SM00398">
    <property type="entry name" value="HMG"/>
    <property type="match status" value="1"/>
</dbReference>
<keyword evidence="2 3" id="KW-0539">Nucleus</keyword>
<dbReference type="Gene3D" id="1.10.30.10">
    <property type="entry name" value="High mobility group box domain"/>
    <property type="match status" value="1"/>
</dbReference>
<name>A0AA39M8Y7_9BILA</name>
<evidence type="ECO:0000313" key="8">
    <source>
        <dbReference type="Proteomes" id="UP001175271"/>
    </source>
</evidence>
<feature type="compositionally biased region" description="Basic and acidic residues" evidence="5">
    <location>
        <begin position="12"/>
        <end position="22"/>
    </location>
</feature>
<dbReference type="InterPro" id="IPR009071">
    <property type="entry name" value="HMG_box_dom"/>
</dbReference>
<protein>
    <recommendedName>
        <fullName evidence="6">HMG box domain-containing protein</fullName>
    </recommendedName>
</protein>
<feature type="region of interest" description="Disordered" evidence="5">
    <location>
        <begin position="117"/>
        <end position="146"/>
    </location>
</feature>
<dbReference type="GO" id="GO:0005634">
    <property type="term" value="C:nucleus"/>
    <property type="evidence" value="ECO:0007669"/>
    <property type="project" value="UniProtKB-UniRule"/>
</dbReference>
<dbReference type="GO" id="GO:0010468">
    <property type="term" value="P:regulation of gene expression"/>
    <property type="evidence" value="ECO:0007669"/>
    <property type="project" value="TreeGrafter"/>
</dbReference>
<dbReference type="EMBL" id="JAUCMV010000001">
    <property type="protein sequence ID" value="KAK0426001.1"/>
    <property type="molecule type" value="Genomic_DNA"/>
</dbReference>
<feature type="region of interest" description="Disordered" evidence="5">
    <location>
        <begin position="1"/>
        <end position="48"/>
    </location>
</feature>
<evidence type="ECO:0000256" key="1">
    <source>
        <dbReference type="ARBA" id="ARBA00023125"/>
    </source>
</evidence>
<evidence type="ECO:0000256" key="2">
    <source>
        <dbReference type="ARBA" id="ARBA00023242"/>
    </source>
</evidence>
<evidence type="ECO:0000313" key="7">
    <source>
        <dbReference type="EMBL" id="KAK0426001.1"/>
    </source>
</evidence>
<dbReference type="SUPFAM" id="SSF47095">
    <property type="entry name" value="HMG-box"/>
    <property type="match status" value="1"/>
</dbReference>
<dbReference type="PROSITE" id="PS50118">
    <property type="entry name" value="HMG_BOX_2"/>
    <property type="match status" value="1"/>
</dbReference>
<dbReference type="Pfam" id="PF00505">
    <property type="entry name" value="HMG_box"/>
    <property type="match status" value="1"/>
</dbReference>
<keyword evidence="8" id="KW-1185">Reference proteome</keyword>
<sequence length="296" mass="34207">MPRRKNNSSSAEYDHKNGSAEKLKKKKKKKAPKDKNAPKRPPTAFVSYSMERKVDLEKQHPNIKMSDILKIASQEWKGFSDEIKKAHIERATKEMEIYNQAMAEYKKTDNYREFQKSMEVSDPAVKGGQKERKRKLNEENAPRKRQIRLSDSDLADAMMTAGTSQIRIFSDDFLMYNKEQEKELRHLRRNLKVSTEEENTLQKLIADAEARYNAIRAEIRGEGDSLESTERTVERWEAVLKKALENISLPTDLKQLLSDDFDAFTATLTEYQTGKGHELQQVIAFIRDAVANVSFD</sequence>
<feature type="compositionally biased region" description="Basic residues" evidence="5">
    <location>
        <begin position="23"/>
        <end position="32"/>
    </location>
</feature>
<gene>
    <name evidence="7" type="ORF">QR680_009495</name>
</gene>
<dbReference type="PANTHER" id="PTHR46040">
    <property type="entry name" value="HIGH MOBILITY GROUP PROTEIN 2"/>
    <property type="match status" value="1"/>
</dbReference>
<accession>A0AA39M8Y7</accession>
<proteinExistence type="predicted"/>
<evidence type="ECO:0000256" key="3">
    <source>
        <dbReference type="PROSITE-ProRule" id="PRU00267"/>
    </source>
</evidence>